<dbReference type="PRINTS" id="PR00081">
    <property type="entry name" value="GDHRDH"/>
</dbReference>
<sequence>MDLGITGKVALVTGGSRGLGKQAALALAREGCRVAVCARNTQQLEQVINELQQVNPNSVGFQADVTTIEGCNTFYSRATETLGAADILVNNVGGTSGGREFDTTTDEDWAATLNLNLFSAIRMMRIVLPHMKEGNWGRIVNVASLFGREYGGALSYMTTKAALIAFSKHMALSLAAYNVLVNTISPGSITFPGGRWDDFQKNNTPDVVHEFISRNLPMGKFGWPEPIGELIAFLCSEKADLITGASIGIDGGQAKSLI</sequence>
<dbReference type="FunFam" id="3.40.50.720:FF:000084">
    <property type="entry name" value="Short-chain dehydrogenase reductase"/>
    <property type="match status" value="1"/>
</dbReference>
<dbReference type="SUPFAM" id="SSF51735">
    <property type="entry name" value="NAD(P)-binding Rossmann-fold domains"/>
    <property type="match status" value="1"/>
</dbReference>
<accession>A0A382SDQ1</accession>
<dbReference type="Gene3D" id="3.40.50.720">
    <property type="entry name" value="NAD(P)-binding Rossmann-like Domain"/>
    <property type="match status" value="1"/>
</dbReference>
<dbReference type="PRINTS" id="PR00080">
    <property type="entry name" value="SDRFAMILY"/>
</dbReference>
<proteinExistence type="inferred from homology"/>
<protein>
    <recommendedName>
        <fullName evidence="3">SDR family oxidoreductase</fullName>
    </recommendedName>
</protein>
<organism evidence="2">
    <name type="scientific">marine metagenome</name>
    <dbReference type="NCBI Taxonomy" id="408172"/>
    <lineage>
        <taxon>unclassified sequences</taxon>
        <taxon>metagenomes</taxon>
        <taxon>ecological metagenomes</taxon>
    </lineage>
</organism>
<dbReference type="AlphaFoldDB" id="A0A382SDQ1"/>
<dbReference type="InterPro" id="IPR002347">
    <property type="entry name" value="SDR_fam"/>
</dbReference>
<evidence type="ECO:0008006" key="3">
    <source>
        <dbReference type="Google" id="ProtNLM"/>
    </source>
</evidence>
<dbReference type="InterPro" id="IPR050259">
    <property type="entry name" value="SDR"/>
</dbReference>
<evidence type="ECO:0000256" key="1">
    <source>
        <dbReference type="ARBA" id="ARBA00006484"/>
    </source>
</evidence>
<comment type="similarity">
    <text evidence="1">Belongs to the short-chain dehydrogenases/reductases (SDR) family.</text>
</comment>
<gene>
    <name evidence="2" type="ORF">METZ01_LOCUS360546</name>
</gene>
<dbReference type="PANTHER" id="PTHR42879:SF6">
    <property type="entry name" value="NADPH-DEPENDENT REDUCTASE BACG"/>
    <property type="match status" value="1"/>
</dbReference>
<reference evidence="2" key="1">
    <citation type="submission" date="2018-05" db="EMBL/GenBank/DDBJ databases">
        <authorList>
            <person name="Lanie J.A."/>
            <person name="Ng W.-L."/>
            <person name="Kazmierczak K.M."/>
            <person name="Andrzejewski T.M."/>
            <person name="Davidsen T.M."/>
            <person name="Wayne K.J."/>
            <person name="Tettelin H."/>
            <person name="Glass J.I."/>
            <person name="Rusch D."/>
            <person name="Podicherti R."/>
            <person name="Tsui H.-C.T."/>
            <person name="Winkler M.E."/>
        </authorList>
    </citation>
    <scope>NUCLEOTIDE SEQUENCE</scope>
</reference>
<dbReference type="EMBL" id="UINC01128135">
    <property type="protein sequence ID" value="SVD07692.1"/>
    <property type="molecule type" value="Genomic_DNA"/>
</dbReference>
<dbReference type="InterPro" id="IPR036291">
    <property type="entry name" value="NAD(P)-bd_dom_sf"/>
</dbReference>
<dbReference type="PANTHER" id="PTHR42879">
    <property type="entry name" value="3-OXOACYL-(ACYL-CARRIER-PROTEIN) REDUCTASE"/>
    <property type="match status" value="1"/>
</dbReference>
<evidence type="ECO:0000313" key="2">
    <source>
        <dbReference type="EMBL" id="SVD07692.1"/>
    </source>
</evidence>
<name>A0A382SDQ1_9ZZZZ</name>
<dbReference type="Pfam" id="PF00106">
    <property type="entry name" value="adh_short"/>
    <property type="match status" value="1"/>
</dbReference>